<proteinExistence type="inferred from homology"/>
<comment type="function">
    <text evidence="2">Converts GTP to 7,8-dihydroneopterin triphosphate.</text>
</comment>
<dbReference type="Pfam" id="PF02649">
    <property type="entry name" value="GCHY-1"/>
    <property type="match status" value="1"/>
</dbReference>
<protein>
    <recommendedName>
        <fullName evidence="2">GTP cyclohydrolase FolE2</fullName>
        <ecNumber evidence="2">3.5.4.16</ecNumber>
    </recommendedName>
</protein>
<dbReference type="EC" id="3.5.4.16" evidence="2"/>
<evidence type="ECO:0000256" key="1">
    <source>
        <dbReference type="ARBA" id="ARBA00022801"/>
    </source>
</evidence>
<comment type="pathway">
    <text evidence="2">Cofactor biosynthesis; 7,8-dihydroneopterin triphosphate biosynthesis; 7,8-dihydroneopterin triphosphate from GTP: step 1/1.</text>
</comment>
<organism evidence="3 4">
    <name type="scientific">Selenomonas montiformis</name>
    <dbReference type="NCBI Taxonomy" id="2652285"/>
    <lineage>
        <taxon>Bacteria</taxon>
        <taxon>Bacillati</taxon>
        <taxon>Bacillota</taxon>
        <taxon>Negativicutes</taxon>
        <taxon>Selenomonadales</taxon>
        <taxon>Selenomonadaceae</taxon>
        <taxon>Selenomonas</taxon>
    </lineage>
</organism>
<keyword evidence="1 2" id="KW-0378">Hydrolase</keyword>
<sequence length="262" mass="29745">MQDVQNRMDGRGIAIQRVGIKDAHLPFLIKTKEGGFQQVLARICFTVALPEKYKGTHMSRFLEILMPWSQKPLAEPEMESMLEEALCRLDAHSAEVSLSFKYFVDKKAPASGRRSVLDLDCCFTGRKEKGQPMQFQLGVDVPFTSLCPCSKEISAYGAHNQRSVARVQLRFRPETECIYIEDLAALVEAQGSAPIYPLLKREDEKFVTEAAYANPKFVEDILRDIVLELRQLKGLAWFSLECENYESIHNHNAYAAHEESLV</sequence>
<dbReference type="GO" id="GO:0003934">
    <property type="term" value="F:GTP cyclohydrolase I activity"/>
    <property type="evidence" value="ECO:0007669"/>
    <property type="project" value="UniProtKB-UniRule"/>
</dbReference>
<dbReference type="HAMAP" id="MF_01527_B">
    <property type="entry name" value="GTP_cyclohydrol_B"/>
    <property type="match status" value="1"/>
</dbReference>
<dbReference type="PANTHER" id="PTHR36445:SF1">
    <property type="entry name" value="GTP CYCLOHYDROLASE MPTA"/>
    <property type="match status" value="1"/>
</dbReference>
<dbReference type="InterPro" id="IPR022838">
    <property type="entry name" value="GTP_cyclohydrolase_FolE2"/>
</dbReference>
<evidence type="ECO:0000313" key="3">
    <source>
        <dbReference type="EMBL" id="MSV25179.1"/>
    </source>
</evidence>
<comment type="caution">
    <text evidence="3">The sequence shown here is derived from an EMBL/GenBank/DDBJ whole genome shotgun (WGS) entry which is preliminary data.</text>
</comment>
<dbReference type="EMBL" id="VUNL01000008">
    <property type="protein sequence ID" value="MSV25179.1"/>
    <property type="molecule type" value="Genomic_DNA"/>
</dbReference>
<dbReference type="RefSeq" id="WP_154620957.1">
    <property type="nucleotide sequence ID" value="NZ_JBQHVT010000018.1"/>
</dbReference>
<dbReference type="Gene3D" id="3.10.270.10">
    <property type="entry name" value="Urate Oxidase"/>
    <property type="match status" value="1"/>
</dbReference>
<feature type="site" description="May be catalytically important" evidence="2">
    <location>
        <position position="147"/>
    </location>
</feature>
<dbReference type="InterPro" id="IPR003801">
    <property type="entry name" value="GTP_cyclohydrolase_FolE2/MptA"/>
</dbReference>
<name>A0A6I2UXP9_9FIRM</name>
<comment type="catalytic activity">
    <reaction evidence="2">
        <text>GTP + H2O = 7,8-dihydroneopterin 3'-triphosphate + formate + H(+)</text>
        <dbReference type="Rhea" id="RHEA:17473"/>
        <dbReference type="ChEBI" id="CHEBI:15377"/>
        <dbReference type="ChEBI" id="CHEBI:15378"/>
        <dbReference type="ChEBI" id="CHEBI:15740"/>
        <dbReference type="ChEBI" id="CHEBI:37565"/>
        <dbReference type="ChEBI" id="CHEBI:58462"/>
        <dbReference type="EC" id="3.5.4.16"/>
    </reaction>
</comment>
<reference evidence="3 4" key="1">
    <citation type="submission" date="2019-08" db="EMBL/GenBank/DDBJ databases">
        <title>In-depth cultivation of the pig gut microbiome towards novel bacterial diversity and tailored functional studies.</title>
        <authorList>
            <person name="Wylensek D."/>
            <person name="Hitch T.C.A."/>
            <person name="Clavel T."/>
        </authorList>
    </citation>
    <scope>NUCLEOTIDE SEQUENCE [LARGE SCALE GENOMIC DNA]</scope>
    <source>
        <strain evidence="4">WCA-380-WT-3B3</strain>
    </source>
</reference>
<evidence type="ECO:0000256" key="2">
    <source>
        <dbReference type="HAMAP-Rule" id="MF_01527"/>
    </source>
</evidence>
<dbReference type="UniPathway" id="UPA00848">
    <property type="reaction ID" value="UER00151"/>
</dbReference>
<dbReference type="GO" id="GO:0046654">
    <property type="term" value="P:tetrahydrofolate biosynthetic process"/>
    <property type="evidence" value="ECO:0007669"/>
    <property type="project" value="UniProtKB-UniRule"/>
</dbReference>
<dbReference type="Proteomes" id="UP000430222">
    <property type="component" value="Unassembled WGS sequence"/>
</dbReference>
<keyword evidence="4" id="KW-1185">Reference proteome</keyword>
<dbReference type="AlphaFoldDB" id="A0A6I2UXP9"/>
<accession>A0A6I2UXP9</accession>
<dbReference type="NCBIfam" id="NF010200">
    <property type="entry name" value="PRK13674.1-1"/>
    <property type="match status" value="1"/>
</dbReference>
<dbReference type="PANTHER" id="PTHR36445">
    <property type="entry name" value="GTP CYCLOHYDROLASE MPTA"/>
    <property type="match status" value="1"/>
</dbReference>
<gene>
    <name evidence="2" type="primary">folE2</name>
    <name evidence="3" type="ORF">FYJ78_08295</name>
</gene>
<comment type="similarity">
    <text evidence="2">Belongs to the GTP cyclohydrolase IV family.</text>
</comment>
<evidence type="ECO:0000313" key="4">
    <source>
        <dbReference type="Proteomes" id="UP000430222"/>
    </source>
</evidence>